<dbReference type="Proteomes" id="UP001306950">
    <property type="component" value="Unassembled WGS sequence"/>
</dbReference>
<gene>
    <name evidence="4" type="ORF">V3851_15315</name>
</gene>
<name>A0ABU7VTY7_9BACL</name>
<dbReference type="PANTHER" id="PTHR10587">
    <property type="entry name" value="GLYCOSYL TRANSFERASE-RELATED"/>
    <property type="match status" value="1"/>
</dbReference>
<evidence type="ECO:0000256" key="1">
    <source>
        <dbReference type="SAM" id="MobiDB-lite"/>
    </source>
</evidence>
<keyword evidence="2" id="KW-0732">Signal</keyword>
<feature type="signal peptide" evidence="2">
    <location>
        <begin position="1"/>
        <end position="22"/>
    </location>
</feature>
<protein>
    <submittedName>
        <fullName evidence="4">Polysaccharide deacetylase family protein</fullName>
        <ecNumber evidence="4">3.-.-.-</ecNumber>
    </submittedName>
</protein>
<evidence type="ECO:0000313" key="4">
    <source>
        <dbReference type="EMBL" id="MEF2967206.1"/>
    </source>
</evidence>
<evidence type="ECO:0000256" key="2">
    <source>
        <dbReference type="SAM" id="SignalP"/>
    </source>
</evidence>
<accession>A0ABU7VTY7</accession>
<feature type="chain" id="PRO_5047535271" evidence="2">
    <location>
        <begin position="23"/>
        <end position="288"/>
    </location>
</feature>
<dbReference type="Pfam" id="PF01522">
    <property type="entry name" value="Polysacc_deac_1"/>
    <property type="match status" value="1"/>
</dbReference>
<dbReference type="EC" id="3.-.-.-" evidence="4"/>
<dbReference type="RefSeq" id="WP_331847426.1">
    <property type="nucleotide sequence ID" value="NZ_JAZHPZ010000007.1"/>
</dbReference>
<dbReference type="SUPFAM" id="SSF88713">
    <property type="entry name" value="Glycoside hydrolase/deacetylase"/>
    <property type="match status" value="1"/>
</dbReference>
<feature type="compositionally biased region" description="Polar residues" evidence="1">
    <location>
        <begin position="62"/>
        <end position="72"/>
    </location>
</feature>
<comment type="caution">
    <text evidence="4">The sequence shown here is derived from an EMBL/GenBank/DDBJ whole genome shotgun (WGS) entry which is preliminary data.</text>
</comment>
<dbReference type="CDD" id="cd10944">
    <property type="entry name" value="CE4_SmPgdA_like"/>
    <property type="match status" value="1"/>
</dbReference>
<proteinExistence type="predicted"/>
<dbReference type="GO" id="GO:0016787">
    <property type="term" value="F:hydrolase activity"/>
    <property type="evidence" value="ECO:0007669"/>
    <property type="project" value="UniProtKB-KW"/>
</dbReference>
<dbReference type="PROSITE" id="PS51677">
    <property type="entry name" value="NODB"/>
    <property type="match status" value="1"/>
</dbReference>
<sequence>MKWMVITALVLSSASLVISALAANTVLGGRSANYGSASVNMPQFIAPSKAVTTEAEPKTAPSAASQPALDNSANAPAAKPAEAKAQKVIYLTFDDGPGKYTEQIVNILNKKGIHATFFMIGNQLKGNEQAIITALDAGNYVGMHSMSHDKKKLYKTGNSDAFLKEFKQEQSLLEKITGVTPWLIRAPYGSKPEIDADFYDDIAADNFKMWDWTVDSKDWNYPGKPERIVQEIKRQVHRDVEVILMHEKAQTVQALPQIIEWLEKKGYAFAVYKPEQHFPVNFGKDERL</sequence>
<dbReference type="EMBL" id="JAZHPZ010000007">
    <property type="protein sequence ID" value="MEF2967206.1"/>
    <property type="molecule type" value="Genomic_DNA"/>
</dbReference>
<dbReference type="Gene3D" id="3.20.20.370">
    <property type="entry name" value="Glycoside hydrolase/deacetylase"/>
    <property type="match status" value="1"/>
</dbReference>
<keyword evidence="5" id="KW-1185">Reference proteome</keyword>
<keyword evidence="4" id="KW-0378">Hydrolase</keyword>
<dbReference type="InterPro" id="IPR050248">
    <property type="entry name" value="Polysacc_deacetylase_ArnD"/>
</dbReference>
<feature type="domain" description="NodB homology" evidence="3">
    <location>
        <begin position="87"/>
        <end position="270"/>
    </location>
</feature>
<dbReference type="PANTHER" id="PTHR10587:SF125">
    <property type="entry name" value="POLYSACCHARIDE DEACETYLASE YHEN-RELATED"/>
    <property type="match status" value="1"/>
</dbReference>
<evidence type="ECO:0000259" key="3">
    <source>
        <dbReference type="PROSITE" id="PS51677"/>
    </source>
</evidence>
<reference evidence="4 5" key="1">
    <citation type="submission" date="2024-02" db="EMBL/GenBank/DDBJ databases">
        <title>A nitrogen-fixing paenibacillus bacterium.</title>
        <authorList>
            <person name="Zhang W.L."/>
            <person name="Chen S.F."/>
        </authorList>
    </citation>
    <scope>NUCLEOTIDE SEQUENCE [LARGE SCALE GENOMIC DNA]</scope>
    <source>
        <strain evidence="4 5">M1</strain>
    </source>
</reference>
<dbReference type="InterPro" id="IPR011330">
    <property type="entry name" value="Glyco_hydro/deAcase_b/a-brl"/>
</dbReference>
<evidence type="ECO:0000313" key="5">
    <source>
        <dbReference type="Proteomes" id="UP001306950"/>
    </source>
</evidence>
<dbReference type="InterPro" id="IPR002509">
    <property type="entry name" value="NODB_dom"/>
</dbReference>
<feature type="region of interest" description="Disordered" evidence="1">
    <location>
        <begin position="50"/>
        <end position="79"/>
    </location>
</feature>
<organism evidence="4 5">
    <name type="scientific">Paenibacillus haidiansis</name>
    <dbReference type="NCBI Taxonomy" id="1574488"/>
    <lineage>
        <taxon>Bacteria</taxon>
        <taxon>Bacillati</taxon>
        <taxon>Bacillota</taxon>
        <taxon>Bacilli</taxon>
        <taxon>Bacillales</taxon>
        <taxon>Paenibacillaceae</taxon>
        <taxon>Paenibacillus</taxon>
    </lineage>
</organism>